<evidence type="ECO:0000313" key="2">
    <source>
        <dbReference type="EMBL" id="KGD65387.1"/>
    </source>
</evidence>
<dbReference type="InterPro" id="IPR049002">
    <property type="entry name" value="Stv"/>
</dbReference>
<dbReference type="Proteomes" id="UP000029444">
    <property type="component" value="Unassembled WGS sequence"/>
</dbReference>
<keyword evidence="3" id="KW-1185">Reference proteome</keyword>
<accession>A0A095SLB8</accession>
<name>A0A095SLB8_9GAMM</name>
<dbReference type="STRING" id="1177154.Y5S_01280"/>
<sequence>MAGYMEREDWLQLSIEANNREALGDKLFAKNIQGMATYLPGEEVPNYQLFHPAAGDPLTVYSNSTSITGNMPLSDILKPGQGCIIWVACTKHYNTDWDH</sequence>
<dbReference type="EMBL" id="ARXV01000004">
    <property type="protein sequence ID" value="KGD65387.1"/>
    <property type="molecule type" value="Genomic_DNA"/>
</dbReference>
<proteinExistence type="predicted"/>
<dbReference type="AlphaFoldDB" id="A0A095SLB8"/>
<reference evidence="2 3" key="1">
    <citation type="submission" date="2012-09" db="EMBL/GenBank/DDBJ databases">
        <title>Genome Sequence of alkane-degrading Bacterium Alcanivorax sp. 19-m-6.</title>
        <authorList>
            <person name="Lai Q."/>
            <person name="Shao Z."/>
        </authorList>
    </citation>
    <scope>NUCLEOTIDE SEQUENCE [LARGE SCALE GENOMIC DNA]</scope>
    <source>
        <strain evidence="2 3">19-m-6</strain>
    </source>
</reference>
<comment type="caution">
    <text evidence="2">The sequence shown here is derived from an EMBL/GenBank/DDBJ whole genome shotgun (WGS) entry which is preliminary data.</text>
</comment>
<organism evidence="2 3">
    <name type="scientific">Alcanivorax nanhaiticus</name>
    <dbReference type="NCBI Taxonomy" id="1177154"/>
    <lineage>
        <taxon>Bacteria</taxon>
        <taxon>Pseudomonadati</taxon>
        <taxon>Pseudomonadota</taxon>
        <taxon>Gammaproteobacteria</taxon>
        <taxon>Oceanospirillales</taxon>
        <taxon>Alcanivoracaceae</taxon>
        <taxon>Alcanivorax</taxon>
    </lineage>
</organism>
<dbReference type="Pfam" id="PF21527">
    <property type="entry name" value="Stv"/>
    <property type="match status" value="1"/>
</dbReference>
<protein>
    <recommendedName>
        <fullName evidence="1">Putative adhesin Stv domain-containing protein</fullName>
    </recommendedName>
</protein>
<feature type="domain" description="Putative adhesin Stv" evidence="1">
    <location>
        <begin position="15"/>
        <end position="90"/>
    </location>
</feature>
<evidence type="ECO:0000313" key="3">
    <source>
        <dbReference type="Proteomes" id="UP000029444"/>
    </source>
</evidence>
<gene>
    <name evidence="2" type="ORF">Y5S_01280</name>
</gene>
<evidence type="ECO:0000259" key="1">
    <source>
        <dbReference type="Pfam" id="PF21527"/>
    </source>
</evidence>